<organism evidence="3 4">
    <name type="scientific">Pseudoxanthomonas taiwanensis J19</name>
    <dbReference type="NCBI Taxonomy" id="935569"/>
    <lineage>
        <taxon>Bacteria</taxon>
        <taxon>Pseudomonadati</taxon>
        <taxon>Pseudomonadota</taxon>
        <taxon>Gammaproteobacteria</taxon>
        <taxon>Lysobacterales</taxon>
        <taxon>Lysobacteraceae</taxon>
        <taxon>Pseudoxanthomonas</taxon>
    </lineage>
</organism>
<evidence type="ECO:0000256" key="2">
    <source>
        <dbReference type="HAMAP-Rule" id="MF_00460"/>
    </source>
</evidence>
<dbReference type="Gene3D" id="3.10.20.280">
    <property type="entry name" value="RnfH-like"/>
    <property type="match status" value="1"/>
</dbReference>
<evidence type="ECO:0000256" key="1">
    <source>
        <dbReference type="ARBA" id="ARBA00010645"/>
    </source>
</evidence>
<name>A0A562DHD1_9GAMM</name>
<keyword evidence="4" id="KW-1185">Reference proteome</keyword>
<comment type="similarity">
    <text evidence="1 2">Belongs to the UPF0125 (RnfH) family.</text>
</comment>
<evidence type="ECO:0000313" key="4">
    <source>
        <dbReference type="Proteomes" id="UP000321583"/>
    </source>
</evidence>
<comment type="caution">
    <text evidence="3">The sequence shown here is derived from an EMBL/GenBank/DDBJ whole genome shotgun (WGS) entry which is preliminary data.</text>
</comment>
<dbReference type="NCBIfam" id="NF002490">
    <property type="entry name" value="PRK01777.1"/>
    <property type="match status" value="1"/>
</dbReference>
<dbReference type="PANTHER" id="PTHR37483:SF1">
    <property type="entry name" value="UPF0125 PROTEIN RATB"/>
    <property type="match status" value="1"/>
</dbReference>
<dbReference type="RefSeq" id="WP_407059584.1">
    <property type="nucleotide sequence ID" value="NZ_VLJS01000072.1"/>
</dbReference>
<dbReference type="InterPro" id="IPR016155">
    <property type="entry name" value="Mopterin_synth/thiamin_S_b"/>
</dbReference>
<evidence type="ECO:0000313" key="3">
    <source>
        <dbReference type="EMBL" id="TWH09007.1"/>
    </source>
</evidence>
<dbReference type="SUPFAM" id="SSF54285">
    <property type="entry name" value="MoaD/ThiS"/>
    <property type="match status" value="1"/>
</dbReference>
<dbReference type="EMBL" id="VLJS01000072">
    <property type="protein sequence ID" value="TWH09007.1"/>
    <property type="molecule type" value="Genomic_DNA"/>
</dbReference>
<accession>A0A562DHD1</accession>
<reference evidence="3 4" key="1">
    <citation type="submission" date="2019-07" db="EMBL/GenBank/DDBJ databases">
        <title>Genome sequencing of lignin-degrading bacterial isolates.</title>
        <authorList>
            <person name="Gladden J."/>
        </authorList>
    </citation>
    <scope>NUCLEOTIDE SEQUENCE [LARGE SCALE GENOMIC DNA]</scope>
    <source>
        <strain evidence="3 4">J19</strain>
    </source>
</reference>
<dbReference type="AlphaFoldDB" id="A0A562DHD1"/>
<dbReference type="HAMAP" id="MF_00460">
    <property type="entry name" value="UPF0125_RnfH"/>
    <property type="match status" value="1"/>
</dbReference>
<dbReference type="PANTHER" id="PTHR37483">
    <property type="entry name" value="UPF0125 PROTEIN RATB"/>
    <property type="match status" value="1"/>
</dbReference>
<proteinExistence type="inferred from homology"/>
<dbReference type="InterPro" id="IPR037021">
    <property type="entry name" value="RnfH_sf"/>
</dbReference>
<dbReference type="InterPro" id="IPR005346">
    <property type="entry name" value="RnfH"/>
</dbReference>
<dbReference type="Proteomes" id="UP000321583">
    <property type="component" value="Unassembled WGS sequence"/>
</dbReference>
<protein>
    <recommendedName>
        <fullName evidence="2">UPF0125 protein L613_004200000210</fullName>
    </recommendedName>
</protein>
<sequence length="88" mass="9723">MRVQVVIAWPHRFEQRELELREGASVADAVRAAALGHEGEVAGYAVFGAAARPETPLRDGDRVELLRPLLLDPKEARRRRAGAQRGGR</sequence>
<dbReference type="Pfam" id="PF03658">
    <property type="entry name" value="Ub-RnfH"/>
    <property type="match status" value="1"/>
</dbReference>
<gene>
    <name evidence="3" type="ORF">L613_004200000210</name>
</gene>